<dbReference type="Proteomes" id="UP000250140">
    <property type="component" value="Unassembled WGS sequence"/>
</dbReference>
<keyword evidence="3" id="KW-1185">Reference proteome</keyword>
<sequence length="154" mass="17483">MVLLSQNSARIEIPSFYGDEYEDFSEILAHAKLYELEGIPNSRNSAAQAFFGVAKEWLHQCTSIHDGCRRETLPALPTRVLDVDPDDGYTLLDLLPGAFQYVVITTRCLGFQYLWIDSMCIIQDSDKDWEVESLWMQGTYEDAMLALSAFGLDE</sequence>
<feature type="domain" description="Heterokaryon incompatibility" evidence="1">
    <location>
        <begin position="94"/>
        <end position="151"/>
    </location>
</feature>
<evidence type="ECO:0000259" key="1">
    <source>
        <dbReference type="Pfam" id="PF06985"/>
    </source>
</evidence>
<proteinExistence type="predicted"/>
<evidence type="ECO:0000313" key="2">
    <source>
        <dbReference type="EMBL" id="OCL08291.1"/>
    </source>
</evidence>
<evidence type="ECO:0000313" key="3">
    <source>
        <dbReference type="Proteomes" id="UP000250140"/>
    </source>
</evidence>
<protein>
    <recommendedName>
        <fullName evidence="1">Heterokaryon incompatibility domain-containing protein</fullName>
    </recommendedName>
</protein>
<dbReference type="PANTHER" id="PTHR33112:SF16">
    <property type="entry name" value="HETEROKARYON INCOMPATIBILITY DOMAIN-CONTAINING PROTEIN"/>
    <property type="match status" value="1"/>
</dbReference>
<dbReference type="AlphaFoldDB" id="A0A8E2F190"/>
<dbReference type="EMBL" id="KV749684">
    <property type="protein sequence ID" value="OCL08291.1"/>
    <property type="molecule type" value="Genomic_DNA"/>
</dbReference>
<dbReference type="Pfam" id="PF06985">
    <property type="entry name" value="HET"/>
    <property type="match status" value="1"/>
</dbReference>
<name>A0A8E2F190_9PEZI</name>
<organism evidence="2 3">
    <name type="scientific">Glonium stellatum</name>
    <dbReference type="NCBI Taxonomy" id="574774"/>
    <lineage>
        <taxon>Eukaryota</taxon>
        <taxon>Fungi</taxon>
        <taxon>Dikarya</taxon>
        <taxon>Ascomycota</taxon>
        <taxon>Pezizomycotina</taxon>
        <taxon>Dothideomycetes</taxon>
        <taxon>Pleosporomycetidae</taxon>
        <taxon>Gloniales</taxon>
        <taxon>Gloniaceae</taxon>
        <taxon>Glonium</taxon>
    </lineage>
</organism>
<dbReference type="InterPro" id="IPR010730">
    <property type="entry name" value="HET"/>
</dbReference>
<reference evidence="2 3" key="1">
    <citation type="journal article" date="2016" name="Nat. Commun.">
        <title>Ectomycorrhizal ecology is imprinted in the genome of the dominant symbiotic fungus Cenococcum geophilum.</title>
        <authorList>
            <consortium name="DOE Joint Genome Institute"/>
            <person name="Peter M."/>
            <person name="Kohler A."/>
            <person name="Ohm R.A."/>
            <person name="Kuo A."/>
            <person name="Krutzmann J."/>
            <person name="Morin E."/>
            <person name="Arend M."/>
            <person name="Barry K.W."/>
            <person name="Binder M."/>
            <person name="Choi C."/>
            <person name="Clum A."/>
            <person name="Copeland A."/>
            <person name="Grisel N."/>
            <person name="Haridas S."/>
            <person name="Kipfer T."/>
            <person name="LaButti K."/>
            <person name="Lindquist E."/>
            <person name="Lipzen A."/>
            <person name="Maire R."/>
            <person name="Meier B."/>
            <person name="Mihaltcheva S."/>
            <person name="Molinier V."/>
            <person name="Murat C."/>
            <person name="Poggeler S."/>
            <person name="Quandt C.A."/>
            <person name="Sperisen C."/>
            <person name="Tritt A."/>
            <person name="Tisserant E."/>
            <person name="Crous P.W."/>
            <person name="Henrissat B."/>
            <person name="Nehls U."/>
            <person name="Egli S."/>
            <person name="Spatafora J.W."/>
            <person name="Grigoriev I.V."/>
            <person name="Martin F.M."/>
        </authorList>
    </citation>
    <scope>NUCLEOTIDE SEQUENCE [LARGE SCALE GENOMIC DNA]</scope>
    <source>
        <strain evidence="2 3">CBS 207.34</strain>
    </source>
</reference>
<gene>
    <name evidence="2" type="ORF">AOQ84DRAFT_376927</name>
</gene>
<dbReference type="PANTHER" id="PTHR33112">
    <property type="entry name" value="DOMAIN PROTEIN, PUTATIVE-RELATED"/>
    <property type="match status" value="1"/>
</dbReference>
<accession>A0A8E2F190</accession>
<dbReference type="OrthoDB" id="2958217at2759"/>